<evidence type="ECO:0000313" key="1">
    <source>
        <dbReference type="EMBL" id="KAJ5066291.1"/>
    </source>
</evidence>
<reference evidence="1" key="1">
    <citation type="submission" date="2022-10" db="EMBL/GenBank/DDBJ databases">
        <title>Novel sulphate-reducing endosymbionts in the free-living metamonad Anaeramoeba.</title>
        <authorList>
            <person name="Jerlstrom-Hultqvist J."/>
            <person name="Cepicka I."/>
            <person name="Gallot-Lavallee L."/>
            <person name="Salas-Leiva D."/>
            <person name="Curtis B.A."/>
            <person name="Zahonova K."/>
            <person name="Pipaliya S."/>
            <person name="Dacks J."/>
            <person name="Roger A.J."/>
        </authorList>
    </citation>
    <scope>NUCLEOTIDE SEQUENCE</scope>
    <source>
        <strain evidence="1">BMAN</strain>
    </source>
</reference>
<proteinExistence type="predicted"/>
<accession>A0A9Q0L570</accession>
<comment type="caution">
    <text evidence="1">The sequence shown here is derived from an EMBL/GenBank/DDBJ whole genome shotgun (WGS) entry which is preliminary data.</text>
</comment>
<name>A0A9Q0L570_ANAIG</name>
<dbReference type="EMBL" id="JAPDFW010000147">
    <property type="protein sequence ID" value="KAJ5066291.1"/>
    <property type="molecule type" value="Genomic_DNA"/>
</dbReference>
<dbReference type="Proteomes" id="UP001149090">
    <property type="component" value="Unassembled WGS sequence"/>
</dbReference>
<evidence type="ECO:0000313" key="2">
    <source>
        <dbReference type="Proteomes" id="UP001149090"/>
    </source>
</evidence>
<keyword evidence="2" id="KW-1185">Reference proteome</keyword>
<organism evidence="1 2">
    <name type="scientific">Anaeramoeba ignava</name>
    <name type="common">Anaerobic marine amoeba</name>
    <dbReference type="NCBI Taxonomy" id="1746090"/>
    <lineage>
        <taxon>Eukaryota</taxon>
        <taxon>Metamonada</taxon>
        <taxon>Anaeramoebidae</taxon>
        <taxon>Anaeramoeba</taxon>
    </lineage>
</organism>
<protein>
    <submittedName>
        <fullName evidence="1">Uncharacterized protein</fullName>
    </submittedName>
</protein>
<gene>
    <name evidence="1" type="ORF">M0811_03624</name>
</gene>
<dbReference type="AlphaFoldDB" id="A0A9Q0L570"/>
<sequence>MIPFYKNFQINSLLKSTSFIFQFSSNNENSNFSLQSILEKLKEKNSLKISKGEEHENFRKIMGKPEKSFGIITSGDLNTWKIKNESNEILVEEFSSKKSEYWIRKVKSEKDLEKFIDFRSEGYEKMWGSCCSRSIKYEEEFDPSKK</sequence>